<sequence>MTKNPIINAGAGVLYIVVVASVMYYGTQFSGTNDNSVLAPIAALSLFSLSAAVMGYIFLFQPLQLYFDGKKKEAV</sequence>
<keyword evidence="1" id="KW-0472">Membrane</keyword>
<feature type="transmembrane region" description="Helical" evidence="1">
    <location>
        <begin position="37"/>
        <end position="59"/>
    </location>
</feature>
<dbReference type="AlphaFoldDB" id="A0A0G0KFS7"/>
<dbReference type="EMBL" id="LBUZ01000034">
    <property type="protein sequence ID" value="KKQ74340.1"/>
    <property type="molecule type" value="Genomic_DNA"/>
</dbReference>
<organism evidence="2 3">
    <name type="scientific">Candidatus Woesebacteria bacterium GW2011_GWB1_38_5b</name>
    <dbReference type="NCBI Taxonomy" id="1618569"/>
    <lineage>
        <taxon>Bacteria</taxon>
        <taxon>Candidatus Woeseibacteriota</taxon>
    </lineage>
</organism>
<evidence type="ECO:0000256" key="1">
    <source>
        <dbReference type="SAM" id="Phobius"/>
    </source>
</evidence>
<feature type="non-terminal residue" evidence="2">
    <location>
        <position position="75"/>
    </location>
</feature>
<keyword evidence="1" id="KW-1133">Transmembrane helix</keyword>
<protein>
    <submittedName>
        <fullName evidence="2">Uncharacterized protein</fullName>
    </submittedName>
</protein>
<reference evidence="2 3" key="1">
    <citation type="journal article" date="2015" name="Nature">
        <title>rRNA introns, odd ribosomes, and small enigmatic genomes across a large radiation of phyla.</title>
        <authorList>
            <person name="Brown C.T."/>
            <person name="Hug L.A."/>
            <person name="Thomas B.C."/>
            <person name="Sharon I."/>
            <person name="Castelle C.J."/>
            <person name="Singh A."/>
            <person name="Wilkins M.J."/>
            <person name="Williams K.H."/>
            <person name="Banfield J.F."/>
        </authorList>
    </citation>
    <scope>NUCLEOTIDE SEQUENCE [LARGE SCALE GENOMIC DNA]</scope>
</reference>
<evidence type="ECO:0000313" key="2">
    <source>
        <dbReference type="EMBL" id="KKQ74340.1"/>
    </source>
</evidence>
<gene>
    <name evidence="2" type="ORF">US96_C0034G0001</name>
</gene>
<accession>A0A0G0KFS7</accession>
<dbReference type="Proteomes" id="UP000034181">
    <property type="component" value="Unassembled WGS sequence"/>
</dbReference>
<proteinExistence type="predicted"/>
<name>A0A0G0KFS7_9BACT</name>
<comment type="caution">
    <text evidence="2">The sequence shown here is derived from an EMBL/GenBank/DDBJ whole genome shotgun (WGS) entry which is preliminary data.</text>
</comment>
<keyword evidence="1" id="KW-0812">Transmembrane</keyword>
<evidence type="ECO:0000313" key="3">
    <source>
        <dbReference type="Proteomes" id="UP000034181"/>
    </source>
</evidence>
<feature type="transmembrane region" description="Helical" evidence="1">
    <location>
        <begin position="6"/>
        <end position="25"/>
    </location>
</feature>